<protein>
    <recommendedName>
        <fullName evidence="1">non-specific serine/threonine protein kinase</fullName>
        <ecNumber evidence="1">2.7.11.1</ecNumber>
    </recommendedName>
</protein>
<keyword evidence="4" id="KW-0547">Nucleotide-binding</keyword>
<dbReference type="PANTHER" id="PTHR44167:SF23">
    <property type="entry name" value="CDC7 KINASE, ISOFORM A-RELATED"/>
    <property type="match status" value="1"/>
</dbReference>
<dbReference type="PROSITE" id="PS50011">
    <property type="entry name" value="PROTEIN_KINASE_DOM"/>
    <property type="match status" value="1"/>
</dbReference>
<dbReference type="SUPFAM" id="SSF56112">
    <property type="entry name" value="Protein kinase-like (PK-like)"/>
    <property type="match status" value="1"/>
</dbReference>
<evidence type="ECO:0000256" key="3">
    <source>
        <dbReference type="ARBA" id="ARBA00022679"/>
    </source>
</evidence>
<dbReference type="GO" id="GO:0005634">
    <property type="term" value="C:nucleus"/>
    <property type="evidence" value="ECO:0007669"/>
    <property type="project" value="TreeGrafter"/>
</dbReference>
<name>A0A1Q3DZ41_LENED</name>
<evidence type="ECO:0000256" key="6">
    <source>
        <dbReference type="ARBA" id="ARBA00022840"/>
    </source>
</evidence>
<dbReference type="EMBL" id="BDGU01000029">
    <property type="protein sequence ID" value="GAW00273.1"/>
    <property type="molecule type" value="Genomic_DNA"/>
</dbReference>
<comment type="caution">
    <text evidence="8">The sequence shown here is derived from an EMBL/GenBank/DDBJ whole genome shotgun (WGS) entry which is preliminary data.</text>
</comment>
<evidence type="ECO:0000313" key="9">
    <source>
        <dbReference type="Proteomes" id="UP000188533"/>
    </source>
</evidence>
<dbReference type="Gene3D" id="1.10.510.10">
    <property type="entry name" value="Transferase(Phosphotransferase) domain 1"/>
    <property type="match status" value="1"/>
</dbReference>
<keyword evidence="2" id="KW-0723">Serine/threonine-protein kinase</keyword>
<gene>
    <name evidence="8" type="ORF">LENED_001776</name>
</gene>
<dbReference type="PANTHER" id="PTHR44167">
    <property type="entry name" value="OVARIAN-SPECIFIC SERINE/THREONINE-PROTEIN KINASE LOK-RELATED"/>
    <property type="match status" value="1"/>
</dbReference>
<proteinExistence type="predicted"/>
<dbReference type="GO" id="GO:0005524">
    <property type="term" value="F:ATP binding"/>
    <property type="evidence" value="ECO:0007669"/>
    <property type="project" value="UniProtKB-KW"/>
</dbReference>
<keyword evidence="6" id="KW-0067">ATP-binding</keyword>
<reference evidence="8 9" key="1">
    <citation type="submission" date="2016-08" db="EMBL/GenBank/DDBJ databases">
        <authorList>
            <consortium name="Lentinula edodes genome sequencing consortium"/>
            <person name="Sakamoto Y."/>
            <person name="Nakade K."/>
            <person name="Sato S."/>
            <person name="Yoshida Y."/>
            <person name="Miyazaki K."/>
            <person name="Natsume S."/>
            <person name="Konno N."/>
        </authorList>
    </citation>
    <scope>NUCLEOTIDE SEQUENCE [LARGE SCALE GENOMIC DNA]</scope>
    <source>
        <strain evidence="8 9">NBRC 111202</strain>
    </source>
</reference>
<dbReference type="SMART" id="SM00220">
    <property type="entry name" value="S_TKc"/>
    <property type="match status" value="1"/>
</dbReference>
<dbReference type="InterPro" id="IPR011009">
    <property type="entry name" value="Kinase-like_dom_sf"/>
</dbReference>
<evidence type="ECO:0000313" key="8">
    <source>
        <dbReference type="EMBL" id="GAW00273.1"/>
    </source>
</evidence>
<dbReference type="Proteomes" id="UP000188533">
    <property type="component" value="Unassembled WGS sequence"/>
</dbReference>
<dbReference type="GO" id="GO:0004674">
    <property type="term" value="F:protein serine/threonine kinase activity"/>
    <property type="evidence" value="ECO:0007669"/>
    <property type="project" value="UniProtKB-KW"/>
</dbReference>
<dbReference type="STRING" id="5353.A0A1Q3DZ41"/>
<dbReference type="EC" id="2.7.11.1" evidence="1"/>
<keyword evidence="5" id="KW-0418">Kinase</keyword>
<evidence type="ECO:0000256" key="2">
    <source>
        <dbReference type="ARBA" id="ARBA00022527"/>
    </source>
</evidence>
<evidence type="ECO:0000256" key="5">
    <source>
        <dbReference type="ARBA" id="ARBA00022777"/>
    </source>
</evidence>
<dbReference type="GO" id="GO:0044773">
    <property type="term" value="P:mitotic DNA damage checkpoint signaling"/>
    <property type="evidence" value="ECO:0007669"/>
    <property type="project" value="TreeGrafter"/>
</dbReference>
<keyword evidence="9" id="KW-1185">Reference proteome</keyword>
<keyword evidence="3" id="KW-0808">Transferase</keyword>
<feature type="domain" description="Protein kinase" evidence="7">
    <location>
        <begin position="54"/>
        <end position="329"/>
    </location>
</feature>
<dbReference type="AlphaFoldDB" id="A0A1Q3DZ41"/>
<reference evidence="8 9" key="2">
    <citation type="submission" date="2017-02" db="EMBL/GenBank/DDBJ databases">
        <title>A genome survey and senescence transcriptome analysis in Lentinula edodes.</title>
        <authorList>
            <person name="Sakamoto Y."/>
            <person name="Nakade K."/>
            <person name="Sato S."/>
            <person name="Yoshida Y."/>
            <person name="Miyazaki K."/>
            <person name="Natsume S."/>
            <person name="Konno N."/>
        </authorList>
    </citation>
    <scope>NUCLEOTIDE SEQUENCE [LARGE SCALE GENOMIC DNA]</scope>
    <source>
        <strain evidence="8 9">NBRC 111202</strain>
    </source>
</reference>
<dbReference type="InterPro" id="IPR000719">
    <property type="entry name" value="Prot_kinase_dom"/>
</dbReference>
<evidence type="ECO:0000256" key="4">
    <source>
        <dbReference type="ARBA" id="ARBA00022741"/>
    </source>
</evidence>
<evidence type="ECO:0000259" key="7">
    <source>
        <dbReference type="PROSITE" id="PS50011"/>
    </source>
</evidence>
<sequence>MATHYERMVAHLRPDGPAPPNLELILPNETWWVEHFDYLKEHGYVMRPRYRPGWKPSYKLGTHEFLEREDGQALDNPIMDAIRSSDSLMVAIKRVKTSSSEVQVGTLFSNDEHASNPSNHCIRILEVLSVPETADEVLLVMPWLREVDSPSFRTIGEILQFTKEMIEGLQYMHKSNVAHRDCSINNMAMDAKTMYPHQYHPRAPERRYDWTGRVHHRSRTHRPPRYYLIDFGFSQKYDPSQPRPLEYAIKSGGYLPPEGAAVIPCDPFATDVFLLGNMVRTSFLDGDHGLSYPGVDGLEFLRPLVNDMIVDDPSKRPTMDEVASRFSIITKTLSSWELRSRAARKNEFPLLKPFRAIHHLLWTTSMMLLLKPAIPTPTKSPS</sequence>
<dbReference type="Pfam" id="PF00069">
    <property type="entry name" value="Pkinase"/>
    <property type="match status" value="1"/>
</dbReference>
<organism evidence="8 9">
    <name type="scientific">Lentinula edodes</name>
    <name type="common">Shiitake mushroom</name>
    <name type="synonym">Lentinus edodes</name>
    <dbReference type="NCBI Taxonomy" id="5353"/>
    <lineage>
        <taxon>Eukaryota</taxon>
        <taxon>Fungi</taxon>
        <taxon>Dikarya</taxon>
        <taxon>Basidiomycota</taxon>
        <taxon>Agaricomycotina</taxon>
        <taxon>Agaricomycetes</taxon>
        <taxon>Agaricomycetidae</taxon>
        <taxon>Agaricales</taxon>
        <taxon>Marasmiineae</taxon>
        <taxon>Omphalotaceae</taxon>
        <taxon>Lentinula</taxon>
    </lineage>
</organism>
<accession>A0A1Q3DZ41</accession>
<evidence type="ECO:0000256" key="1">
    <source>
        <dbReference type="ARBA" id="ARBA00012513"/>
    </source>
</evidence>